<protein>
    <submittedName>
        <fullName evidence="1">Uncharacterized protein</fullName>
    </submittedName>
</protein>
<evidence type="ECO:0000313" key="1">
    <source>
        <dbReference type="EMBL" id="GIY83120.1"/>
    </source>
</evidence>
<proteinExistence type="predicted"/>
<name>A0AAV4WMC5_CAEEX</name>
<dbReference type="Proteomes" id="UP001054945">
    <property type="component" value="Unassembled WGS sequence"/>
</dbReference>
<dbReference type="EMBL" id="BPLR01016341">
    <property type="protein sequence ID" value="GIY83120.1"/>
    <property type="molecule type" value="Genomic_DNA"/>
</dbReference>
<keyword evidence="2" id="KW-1185">Reference proteome</keyword>
<sequence length="70" mass="8094">MSRHEKSHNRPTLEPKSYMRAAAGVPLGALYFPKKYRGPTGGKGSDLYRINLWHHDNHYDVIVKSVKRFL</sequence>
<organism evidence="1 2">
    <name type="scientific">Caerostris extrusa</name>
    <name type="common">Bark spider</name>
    <name type="synonym">Caerostris bankana</name>
    <dbReference type="NCBI Taxonomy" id="172846"/>
    <lineage>
        <taxon>Eukaryota</taxon>
        <taxon>Metazoa</taxon>
        <taxon>Ecdysozoa</taxon>
        <taxon>Arthropoda</taxon>
        <taxon>Chelicerata</taxon>
        <taxon>Arachnida</taxon>
        <taxon>Araneae</taxon>
        <taxon>Araneomorphae</taxon>
        <taxon>Entelegynae</taxon>
        <taxon>Araneoidea</taxon>
        <taxon>Araneidae</taxon>
        <taxon>Caerostris</taxon>
    </lineage>
</organism>
<gene>
    <name evidence="1" type="ORF">CEXT_767601</name>
</gene>
<comment type="caution">
    <text evidence="1">The sequence shown here is derived from an EMBL/GenBank/DDBJ whole genome shotgun (WGS) entry which is preliminary data.</text>
</comment>
<dbReference type="AlphaFoldDB" id="A0AAV4WMC5"/>
<evidence type="ECO:0000313" key="2">
    <source>
        <dbReference type="Proteomes" id="UP001054945"/>
    </source>
</evidence>
<reference evidence="1 2" key="1">
    <citation type="submission" date="2021-06" db="EMBL/GenBank/DDBJ databases">
        <title>Caerostris extrusa draft genome.</title>
        <authorList>
            <person name="Kono N."/>
            <person name="Arakawa K."/>
        </authorList>
    </citation>
    <scope>NUCLEOTIDE SEQUENCE [LARGE SCALE GENOMIC DNA]</scope>
</reference>
<accession>A0AAV4WMC5</accession>